<evidence type="ECO:0000313" key="2">
    <source>
        <dbReference type="Proteomes" id="UP000322244"/>
    </source>
</evidence>
<dbReference type="EMBL" id="VLNY01000005">
    <property type="protein sequence ID" value="KAA0022452.1"/>
    <property type="molecule type" value="Genomic_DNA"/>
</dbReference>
<dbReference type="Proteomes" id="UP000322244">
    <property type="component" value="Unassembled WGS sequence"/>
</dbReference>
<proteinExistence type="predicted"/>
<accession>A0A5A7SBC2</accession>
<keyword evidence="2" id="KW-1185">Reference proteome</keyword>
<evidence type="ECO:0000313" key="1">
    <source>
        <dbReference type="EMBL" id="KAA0022452.1"/>
    </source>
</evidence>
<gene>
    <name evidence="1" type="ORF">FOY51_12135</name>
</gene>
<sequence>MPMTTIKVDASIRDRLKVEAVRKGVTIGKLLEDLVALSEREARFAAIKEAIEATPPASIAAYEAELRHWSRLEPDATQ</sequence>
<name>A0A5A7SBC2_9NOCA</name>
<dbReference type="RefSeq" id="WP_149430509.1">
    <property type="nucleotide sequence ID" value="NZ_VLNY01000005.1"/>
</dbReference>
<reference evidence="1 2" key="1">
    <citation type="submission" date="2019-07" db="EMBL/GenBank/DDBJ databases">
        <title>Rhodococcus cavernicolus sp. nov., isolated from a cave.</title>
        <authorList>
            <person name="Lee S.D."/>
        </authorList>
    </citation>
    <scope>NUCLEOTIDE SEQUENCE [LARGE SCALE GENOMIC DNA]</scope>
    <source>
        <strain evidence="1 2">C1-24</strain>
    </source>
</reference>
<organism evidence="1 2">
    <name type="scientific">Antrihabitans cavernicola</name>
    <dbReference type="NCBI Taxonomy" id="2495913"/>
    <lineage>
        <taxon>Bacteria</taxon>
        <taxon>Bacillati</taxon>
        <taxon>Actinomycetota</taxon>
        <taxon>Actinomycetes</taxon>
        <taxon>Mycobacteriales</taxon>
        <taxon>Nocardiaceae</taxon>
        <taxon>Antrihabitans</taxon>
    </lineage>
</organism>
<dbReference type="OrthoDB" id="5149205at2"/>
<protein>
    <submittedName>
        <fullName evidence="1">Uncharacterized protein</fullName>
    </submittedName>
</protein>
<dbReference type="AlphaFoldDB" id="A0A5A7SBC2"/>
<comment type="caution">
    <text evidence="1">The sequence shown here is derived from an EMBL/GenBank/DDBJ whole genome shotgun (WGS) entry which is preliminary data.</text>
</comment>